<reference evidence="3" key="2">
    <citation type="journal article" date="2017" name="Nat. Plants">
        <title>The Aegilops tauschii genome reveals multiple impacts of transposons.</title>
        <authorList>
            <person name="Zhao G."/>
            <person name="Zou C."/>
            <person name="Li K."/>
            <person name="Wang K."/>
            <person name="Li T."/>
            <person name="Gao L."/>
            <person name="Zhang X."/>
            <person name="Wang H."/>
            <person name="Yang Z."/>
            <person name="Liu X."/>
            <person name="Jiang W."/>
            <person name="Mao L."/>
            <person name="Kong X."/>
            <person name="Jiao Y."/>
            <person name="Jia J."/>
        </authorList>
    </citation>
    <scope>NUCLEOTIDE SEQUENCE [LARGE SCALE GENOMIC DNA]</scope>
    <source>
        <strain evidence="3">cv. AL8/78</strain>
    </source>
</reference>
<name>A0A453QXK3_AEGTS</name>
<keyword evidence="3" id="KW-1185">Reference proteome</keyword>
<accession>A0A453QXK3</accession>
<dbReference type="Pfam" id="PF00078">
    <property type="entry name" value="RVT_1"/>
    <property type="match status" value="1"/>
</dbReference>
<feature type="domain" description="Reverse transcriptase" evidence="1">
    <location>
        <begin position="1"/>
        <end position="149"/>
    </location>
</feature>
<organism evidence="2 3">
    <name type="scientific">Aegilops tauschii subsp. strangulata</name>
    <name type="common">Goatgrass</name>
    <dbReference type="NCBI Taxonomy" id="200361"/>
    <lineage>
        <taxon>Eukaryota</taxon>
        <taxon>Viridiplantae</taxon>
        <taxon>Streptophyta</taxon>
        <taxon>Embryophyta</taxon>
        <taxon>Tracheophyta</taxon>
        <taxon>Spermatophyta</taxon>
        <taxon>Magnoliopsida</taxon>
        <taxon>Liliopsida</taxon>
        <taxon>Poales</taxon>
        <taxon>Poaceae</taxon>
        <taxon>BOP clade</taxon>
        <taxon>Pooideae</taxon>
        <taxon>Triticodae</taxon>
        <taxon>Triticeae</taxon>
        <taxon>Triticinae</taxon>
        <taxon>Aegilops</taxon>
    </lineage>
</organism>
<dbReference type="InterPro" id="IPR000477">
    <property type="entry name" value="RT_dom"/>
</dbReference>
<reference evidence="2" key="4">
    <citation type="submission" date="2019-03" db="UniProtKB">
        <authorList>
            <consortium name="EnsemblPlants"/>
        </authorList>
    </citation>
    <scope>IDENTIFICATION</scope>
</reference>
<dbReference type="PROSITE" id="PS50878">
    <property type="entry name" value="RT_POL"/>
    <property type="match status" value="1"/>
</dbReference>
<dbReference type="Gramene" id="AET7Gv20368600.1">
    <property type="protein sequence ID" value="AET7Gv20368600.1"/>
    <property type="gene ID" value="AET7Gv20368600"/>
</dbReference>
<sequence length="312" mass="35067">MECVRSVRFSVKFNGKLLEQFSPSRGLRQGDPLSPFLFLFVADALSALLHDAIQERGLEAIKICQNAPAISHLFFVDDSLLFFRSSTDQAAIVKDVLNTYASATGQLINPSKCSILFADSCPNPVVDEVELILGVTQQEFEPKYLGLPILEGRMHKGRFESLQSILSKRLLDWSERYSSQASKEVLIKSVAQAIPVYVMSIFKLPFSVCDDLTKMMRQYWWGVENGKRKMAWVAWDKLILPKPKGGLGFRDMRAHNQALLAKQALRLLMTPESLCARLLRAKFFPNGTLVDTVFPSNSSAVWKGIEYGLELV</sequence>
<dbReference type="PANTHER" id="PTHR33116">
    <property type="entry name" value="REVERSE TRANSCRIPTASE ZINC-BINDING DOMAIN-CONTAINING PROTEIN-RELATED-RELATED"/>
    <property type="match status" value="1"/>
</dbReference>
<evidence type="ECO:0000259" key="1">
    <source>
        <dbReference type="PROSITE" id="PS50878"/>
    </source>
</evidence>
<evidence type="ECO:0000313" key="2">
    <source>
        <dbReference type="EnsemblPlants" id="AET7Gv20368600.1"/>
    </source>
</evidence>
<protein>
    <recommendedName>
        <fullName evidence="1">Reverse transcriptase domain-containing protein</fullName>
    </recommendedName>
</protein>
<dbReference type="PANTHER" id="PTHR33116:SF86">
    <property type="entry name" value="REVERSE TRANSCRIPTASE DOMAIN-CONTAINING PROTEIN"/>
    <property type="match status" value="1"/>
</dbReference>
<dbReference type="STRING" id="200361.A0A453QXK3"/>
<dbReference type="InterPro" id="IPR043502">
    <property type="entry name" value="DNA/RNA_pol_sf"/>
</dbReference>
<proteinExistence type="predicted"/>
<dbReference type="EnsemblPlants" id="AET7Gv20368600.1">
    <property type="protein sequence ID" value="AET7Gv20368600.1"/>
    <property type="gene ID" value="AET7Gv20368600"/>
</dbReference>
<dbReference type="Proteomes" id="UP000015105">
    <property type="component" value="Chromosome 7D"/>
</dbReference>
<reference evidence="2" key="5">
    <citation type="journal article" date="2021" name="G3 (Bethesda)">
        <title>Aegilops tauschii genome assembly Aet v5.0 features greater sequence contiguity and improved annotation.</title>
        <authorList>
            <person name="Wang L."/>
            <person name="Zhu T."/>
            <person name="Rodriguez J.C."/>
            <person name="Deal K.R."/>
            <person name="Dubcovsky J."/>
            <person name="McGuire P.E."/>
            <person name="Lux T."/>
            <person name="Spannagl M."/>
            <person name="Mayer K.F.X."/>
            <person name="Baldrich P."/>
            <person name="Meyers B.C."/>
            <person name="Huo N."/>
            <person name="Gu Y.Q."/>
            <person name="Zhou H."/>
            <person name="Devos K.M."/>
            <person name="Bennetzen J.L."/>
            <person name="Unver T."/>
            <person name="Budak H."/>
            <person name="Gulick P.J."/>
            <person name="Galiba G."/>
            <person name="Kalapos B."/>
            <person name="Nelson D.R."/>
            <person name="Li P."/>
            <person name="You F.M."/>
            <person name="Luo M.C."/>
            <person name="Dvorak J."/>
        </authorList>
    </citation>
    <scope>NUCLEOTIDE SEQUENCE [LARGE SCALE GENOMIC DNA]</scope>
    <source>
        <strain evidence="2">cv. AL8/78</strain>
    </source>
</reference>
<reference evidence="2" key="3">
    <citation type="journal article" date="2017" name="Nature">
        <title>Genome sequence of the progenitor of the wheat D genome Aegilops tauschii.</title>
        <authorList>
            <person name="Luo M.C."/>
            <person name="Gu Y.Q."/>
            <person name="Puiu D."/>
            <person name="Wang H."/>
            <person name="Twardziok S.O."/>
            <person name="Deal K.R."/>
            <person name="Huo N."/>
            <person name="Zhu T."/>
            <person name="Wang L."/>
            <person name="Wang Y."/>
            <person name="McGuire P.E."/>
            <person name="Liu S."/>
            <person name="Long H."/>
            <person name="Ramasamy R.K."/>
            <person name="Rodriguez J.C."/>
            <person name="Van S.L."/>
            <person name="Yuan L."/>
            <person name="Wang Z."/>
            <person name="Xia Z."/>
            <person name="Xiao L."/>
            <person name="Anderson O.D."/>
            <person name="Ouyang S."/>
            <person name="Liang Y."/>
            <person name="Zimin A.V."/>
            <person name="Pertea G."/>
            <person name="Qi P."/>
            <person name="Bennetzen J.L."/>
            <person name="Dai X."/>
            <person name="Dawson M.W."/>
            <person name="Muller H.G."/>
            <person name="Kugler K."/>
            <person name="Rivarola-Duarte L."/>
            <person name="Spannagl M."/>
            <person name="Mayer K.F.X."/>
            <person name="Lu F.H."/>
            <person name="Bevan M.W."/>
            <person name="Leroy P."/>
            <person name="Li P."/>
            <person name="You F.M."/>
            <person name="Sun Q."/>
            <person name="Liu Z."/>
            <person name="Lyons E."/>
            <person name="Wicker T."/>
            <person name="Salzberg S.L."/>
            <person name="Devos K.M."/>
            <person name="Dvorak J."/>
        </authorList>
    </citation>
    <scope>NUCLEOTIDE SEQUENCE [LARGE SCALE GENOMIC DNA]</scope>
    <source>
        <strain evidence="2">cv. AL8/78</strain>
    </source>
</reference>
<dbReference type="SUPFAM" id="SSF56672">
    <property type="entry name" value="DNA/RNA polymerases"/>
    <property type="match status" value="1"/>
</dbReference>
<evidence type="ECO:0000313" key="3">
    <source>
        <dbReference type="Proteomes" id="UP000015105"/>
    </source>
</evidence>
<dbReference type="AlphaFoldDB" id="A0A453QXK3"/>
<reference evidence="3" key="1">
    <citation type="journal article" date="2014" name="Science">
        <title>Ancient hybridizations among the ancestral genomes of bread wheat.</title>
        <authorList>
            <consortium name="International Wheat Genome Sequencing Consortium,"/>
            <person name="Marcussen T."/>
            <person name="Sandve S.R."/>
            <person name="Heier L."/>
            <person name="Spannagl M."/>
            <person name="Pfeifer M."/>
            <person name="Jakobsen K.S."/>
            <person name="Wulff B.B."/>
            <person name="Steuernagel B."/>
            <person name="Mayer K.F."/>
            <person name="Olsen O.A."/>
        </authorList>
    </citation>
    <scope>NUCLEOTIDE SEQUENCE [LARGE SCALE GENOMIC DNA]</scope>
    <source>
        <strain evidence="3">cv. AL8/78</strain>
    </source>
</reference>